<dbReference type="FunFam" id="2.60.40.1930:FF:000004">
    <property type="entry name" value="Complement C4-A"/>
    <property type="match status" value="1"/>
</dbReference>
<dbReference type="SMART" id="SM01419">
    <property type="entry name" value="Thiol-ester_cl"/>
    <property type="match status" value="1"/>
</dbReference>
<keyword evidence="9" id="KW-0395">Inflammatory response</keyword>
<dbReference type="Pfam" id="PF21145">
    <property type="entry name" value="C4_MG1"/>
    <property type="match status" value="1"/>
</dbReference>
<name>A0A5N3UQV5_MUNMU</name>
<dbReference type="FunFam" id="1.50.10.20:FF:000010">
    <property type="entry name" value="Complement C4-A"/>
    <property type="match status" value="1"/>
</dbReference>
<dbReference type="Gene3D" id="2.60.40.1940">
    <property type="match status" value="1"/>
</dbReference>
<dbReference type="InterPro" id="IPR013783">
    <property type="entry name" value="Ig-like_fold"/>
</dbReference>
<evidence type="ECO:0000313" key="13">
    <source>
        <dbReference type="Proteomes" id="UP000326458"/>
    </source>
</evidence>
<dbReference type="Pfam" id="PF00207">
    <property type="entry name" value="A2M"/>
    <property type="match status" value="1"/>
</dbReference>
<evidence type="ECO:0000256" key="6">
    <source>
        <dbReference type="ARBA" id="ARBA00022875"/>
    </source>
</evidence>
<dbReference type="GO" id="GO:0005615">
    <property type="term" value="C:extracellular space"/>
    <property type="evidence" value="ECO:0007669"/>
    <property type="project" value="InterPro"/>
</dbReference>
<dbReference type="Gene3D" id="2.60.40.690">
    <property type="entry name" value="Alpha-macroglobulin, receptor-binding domain"/>
    <property type="match status" value="1"/>
</dbReference>
<dbReference type="FunFam" id="2.60.40.10:FF:000155">
    <property type="entry name" value="complement C3 isoform X1"/>
    <property type="match status" value="1"/>
</dbReference>
<dbReference type="SMART" id="SM00104">
    <property type="entry name" value="ANATO"/>
    <property type="match status" value="1"/>
</dbReference>
<dbReference type="Pfam" id="PF07678">
    <property type="entry name" value="TED_complement"/>
    <property type="match status" value="1"/>
</dbReference>
<evidence type="ECO:0000259" key="11">
    <source>
        <dbReference type="PROSITE" id="PS01178"/>
    </source>
</evidence>
<evidence type="ECO:0000313" key="12">
    <source>
        <dbReference type="EMBL" id="KAB0339097.1"/>
    </source>
</evidence>
<dbReference type="Pfam" id="PF07703">
    <property type="entry name" value="A2M_BRD"/>
    <property type="match status" value="1"/>
</dbReference>
<feature type="non-terminal residue" evidence="12">
    <location>
        <position position="1"/>
    </location>
</feature>
<dbReference type="InterPro" id="IPR019742">
    <property type="entry name" value="MacrogloblnA2_CS"/>
</dbReference>
<dbReference type="Pfam" id="PF17791">
    <property type="entry name" value="MG3"/>
    <property type="match status" value="1"/>
</dbReference>
<dbReference type="InterPro" id="IPR036595">
    <property type="entry name" value="A-macroglobulin_rcpt-bd_sf"/>
</dbReference>
<dbReference type="InterPro" id="IPR011626">
    <property type="entry name" value="Alpha-macroglobulin_TED"/>
</dbReference>
<feature type="region of interest" description="Disordered" evidence="10">
    <location>
        <begin position="1369"/>
        <end position="1410"/>
    </location>
</feature>
<dbReference type="Proteomes" id="UP000326458">
    <property type="component" value="Unassembled WGS sequence"/>
</dbReference>
<dbReference type="InterPro" id="IPR002890">
    <property type="entry name" value="MG2"/>
</dbReference>
<dbReference type="Pfam" id="PF17789">
    <property type="entry name" value="MG4"/>
    <property type="match status" value="1"/>
</dbReference>
<dbReference type="PANTHER" id="PTHR11412:SF86">
    <property type="entry name" value="COMPLEMENT C4-A-RELATED"/>
    <property type="match status" value="1"/>
</dbReference>
<dbReference type="Gene3D" id="2.60.120.1540">
    <property type="match status" value="2"/>
</dbReference>
<dbReference type="Gene3D" id="2.20.130.20">
    <property type="match status" value="1"/>
</dbReference>
<dbReference type="PANTHER" id="PTHR11412">
    <property type="entry name" value="MACROGLOBULIN / COMPLEMENT"/>
    <property type="match status" value="1"/>
</dbReference>
<keyword evidence="5" id="KW-0391">Immunity</keyword>
<evidence type="ECO:0000256" key="4">
    <source>
        <dbReference type="ARBA" id="ARBA00022553"/>
    </source>
</evidence>
<dbReference type="InterPro" id="IPR040839">
    <property type="entry name" value="MG4"/>
</dbReference>
<dbReference type="FunFam" id="6.20.50.160:FF:000001">
    <property type="entry name" value="Complement component 4"/>
    <property type="match status" value="1"/>
</dbReference>
<gene>
    <name evidence="12" type="ORF">FD754_024135</name>
</gene>
<comment type="caution">
    <text evidence="12">The sequence shown here is derived from an EMBL/GenBank/DDBJ whole genome shotgun (WGS) entry which is preliminary data.</text>
</comment>
<reference evidence="12 13" key="1">
    <citation type="submission" date="2019-06" db="EMBL/GenBank/DDBJ databases">
        <title>Discovery of a novel chromosome fission-fusion reversal in muntjac.</title>
        <authorList>
            <person name="Mudd A.B."/>
            <person name="Bredeson J.V."/>
            <person name="Baum R."/>
            <person name="Hockemeyer D."/>
            <person name="Rokhsar D.S."/>
        </authorList>
    </citation>
    <scope>NUCLEOTIDE SEQUENCE [LARGE SCALE GENOMIC DNA]</scope>
    <source>
        <strain evidence="12">UTSW_UCB_Mm</strain>
        <tissue evidence="12">Fibroblast cell line</tissue>
    </source>
</reference>
<dbReference type="Gene3D" id="6.20.50.160">
    <property type="match status" value="1"/>
</dbReference>
<dbReference type="CDD" id="cd00017">
    <property type="entry name" value="ANATO"/>
    <property type="match status" value="1"/>
</dbReference>
<dbReference type="SMART" id="SM01360">
    <property type="entry name" value="A2M"/>
    <property type="match status" value="1"/>
</dbReference>
<keyword evidence="13" id="KW-1185">Reference proteome</keyword>
<evidence type="ECO:0000256" key="5">
    <source>
        <dbReference type="ARBA" id="ARBA00022588"/>
    </source>
</evidence>
<feature type="domain" description="Anaphylatoxin-like" evidence="11">
    <location>
        <begin position="656"/>
        <end position="690"/>
    </location>
</feature>
<evidence type="ECO:0000256" key="10">
    <source>
        <dbReference type="SAM" id="MobiDB-lite"/>
    </source>
</evidence>
<dbReference type="InterPro" id="IPR018081">
    <property type="entry name" value="Anaphylatoxin_comp_syst"/>
</dbReference>
<protein>
    <recommendedName>
        <fullName evidence="11">Anaphylatoxin-like domain-containing protein</fullName>
    </recommendedName>
</protein>
<keyword evidence="3" id="KW-0964">Secreted</keyword>
<dbReference type="FunFam" id="2.60.40.1940:FF:000001">
    <property type="entry name" value="Complement component C3"/>
    <property type="match status" value="1"/>
</dbReference>
<keyword evidence="4" id="KW-0597">Phosphoprotein</keyword>
<evidence type="ECO:0000256" key="8">
    <source>
        <dbReference type="ARBA" id="ARBA00023157"/>
    </source>
</evidence>
<dbReference type="InterPro" id="IPR048847">
    <property type="entry name" value="C4_MG1"/>
</dbReference>
<comment type="subcellular location">
    <subcellularLocation>
        <location evidence="1">Cell surface</location>
    </subcellularLocation>
    <subcellularLocation>
        <location evidence="2">Secreted</location>
    </subcellularLocation>
</comment>
<dbReference type="InterPro" id="IPR011625">
    <property type="entry name" value="A2M_N_BRD"/>
</dbReference>
<keyword evidence="7" id="KW-0882">Thioester bond</keyword>
<accession>A0A5N3UQV5</accession>
<dbReference type="InterPro" id="IPR050473">
    <property type="entry name" value="A2M/Complement_sys"/>
</dbReference>
<dbReference type="InterPro" id="IPR008930">
    <property type="entry name" value="Terpenoid_cyclase/PrenylTrfase"/>
</dbReference>
<evidence type="ECO:0000256" key="3">
    <source>
        <dbReference type="ARBA" id="ARBA00022525"/>
    </source>
</evidence>
<dbReference type="InterPro" id="IPR041555">
    <property type="entry name" value="MG3"/>
</dbReference>
<dbReference type="SMART" id="SM01359">
    <property type="entry name" value="A2M_N_2"/>
    <property type="match status" value="1"/>
</dbReference>
<dbReference type="PROSITE" id="PS01178">
    <property type="entry name" value="ANAPHYLATOXIN_2"/>
    <property type="match status" value="1"/>
</dbReference>
<organism evidence="12 13">
    <name type="scientific">Muntiacus muntjak</name>
    <name type="common">Barking deer</name>
    <name type="synonym">Indian muntjac</name>
    <dbReference type="NCBI Taxonomy" id="9888"/>
    <lineage>
        <taxon>Eukaryota</taxon>
        <taxon>Metazoa</taxon>
        <taxon>Chordata</taxon>
        <taxon>Craniata</taxon>
        <taxon>Vertebrata</taxon>
        <taxon>Euteleostomi</taxon>
        <taxon>Mammalia</taxon>
        <taxon>Eutheria</taxon>
        <taxon>Laurasiatheria</taxon>
        <taxon>Artiodactyla</taxon>
        <taxon>Ruminantia</taxon>
        <taxon>Pecora</taxon>
        <taxon>Cervidae</taxon>
        <taxon>Muntiacinae</taxon>
        <taxon>Muntiacus</taxon>
    </lineage>
</organism>
<dbReference type="CDD" id="cd02896">
    <property type="entry name" value="complement_C3_C4_C5"/>
    <property type="match status" value="1"/>
</dbReference>
<dbReference type="SUPFAM" id="SSF48239">
    <property type="entry name" value="Terpenoid cyclases/Protein prenyltransferases"/>
    <property type="match status" value="1"/>
</dbReference>
<dbReference type="Pfam" id="PF22661">
    <property type="entry name" value="CO4A-B_CUB_C"/>
    <property type="match status" value="1"/>
</dbReference>
<proteinExistence type="predicted"/>
<dbReference type="Gene3D" id="1.50.10.20">
    <property type="match status" value="1"/>
</dbReference>
<keyword evidence="6" id="KW-0180">Complement pathway</keyword>
<dbReference type="FunFam" id="2.60.40.1930:FF:000005">
    <property type="entry name" value="complement C4-A isoform X3"/>
    <property type="match status" value="1"/>
</dbReference>
<dbReference type="Gene3D" id="1.20.91.20">
    <property type="entry name" value="Anaphylotoxins (complement system)"/>
    <property type="match status" value="1"/>
</dbReference>
<dbReference type="GO" id="GO:0004866">
    <property type="term" value="F:endopeptidase inhibitor activity"/>
    <property type="evidence" value="ECO:0007669"/>
    <property type="project" value="InterPro"/>
</dbReference>
<dbReference type="GO" id="GO:0045087">
    <property type="term" value="P:innate immune response"/>
    <property type="evidence" value="ECO:0007669"/>
    <property type="project" value="UniProtKB-KW"/>
</dbReference>
<dbReference type="InterPro" id="IPR047565">
    <property type="entry name" value="Alpha-macroglob_thiol-ester_cl"/>
</dbReference>
<dbReference type="Gene3D" id="2.60.40.10">
    <property type="entry name" value="Immunoglobulins"/>
    <property type="match status" value="2"/>
</dbReference>
<dbReference type="Gene3D" id="2.60.40.1930">
    <property type="match status" value="3"/>
</dbReference>
<dbReference type="PROSITE" id="PS00477">
    <property type="entry name" value="ALPHA_2_MACROGLOBULIN"/>
    <property type="match status" value="1"/>
</dbReference>
<evidence type="ECO:0000256" key="9">
    <source>
        <dbReference type="ARBA" id="ARBA00023198"/>
    </source>
</evidence>
<dbReference type="GO" id="GO:0009986">
    <property type="term" value="C:cell surface"/>
    <property type="evidence" value="ECO:0007669"/>
    <property type="project" value="UniProtKB-SubCell"/>
</dbReference>
<dbReference type="InterPro" id="IPR000020">
    <property type="entry name" value="Anaphylatoxin/fibulin"/>
</dbReference>
<evidence type="ECO:0000256" key="1">
    <source>
        <dbReference type="ARBA" id="ARBA00004241"/>
    </source>
</evidence>
<keyword evidence="8" id="KW-1015">Disulfide bond</keyword>
<dbReference type="Pfam" id="PF01821">
    <property type="entry name" value="ANATO"/>
    <property type="match status" value="1"/>
</dbReference>
<dbReference type="Pfam" id="PF01835">
    <property type="entry name" value="MG2"/>
    <property type="match status" value="1"/>
</dbReference>
<dbReference type="FunFam" id="2.60.120.1540:FF:000006">
    <property type="entry name" value="MHC-linked complement C4"/>
    <property type="match status" value="1"/>
</dbReference>
<dbReference type="SUPFAM" id="SSF47686">
    <property type="entry name" value="Anaphylotoxins (complement system)"/>
    <property type="match status" value="1"/>
</dbReference>
<dbReference type="FunFam" id="2.20.130.20:FF:000002">
    <property type="entry name" value="Complement C4-A"/>
    <property type="match status" value="1"/>
</dbReference>
<evidence type="ECO:0000256" key="7">
    <source>
        <dbReference type="ARBA" id="ARBA00022966"/>
    </source>
</evidence>
<keyword evidence="5" id="KW-0399">Innate immunity</keyword>
<dbReference type="GO" id="GO:0006954">
    <property type="term" value="P:inflammatory response"/>
    <property type="evidence" value="ECO:0007669"/>
    <property type="project" value="UniProtKB-KW"/>
</dbReference>
<sequence length="1467" mass="161156">PGPPLLFSSVFLETSLSSHPPAPFLPSHPCGTLSFSLSFPFCSIPQERARICRLHLLRGAPEVQLMVQSSWLRDSLSKQTDMQGVNLLFSSRRGHLFLQTDQPVYNPGQRVRYRVFALDQKMRPATDILTVTVENSQGFRVQKREVVAPSSIFQDNFLIPDISAPGTWKISARFSDSLDSNSSTQFEVKKYVLPNFEVKIIPENPYILTTAGFLSDIQVIIQARYIYGKPVQGVAYVRFGLLGEDGEKTFLRGLESQTKLVDGQCQISLQKAEFQGVLEKLHISINDLPGLRLYVAAAVIESPGGELEEAELTSWHFVSSPFSLDLSKTKQQLIPGVPFLLQALVRDMSGSPASGIPVKVSAKLFSGSTSKNEDFERNTDGSGQVIVSIGVPPTISEVQLSVSAGSPHPAIGGLTVKAPLSRSSGFLSIEWRNPGPLKVGETLNLNLQAVGISGSFSHFYYMILSRGQIVSVHREPKRHLTSISVFVDHHLVPSFHLVAFYYHGGVPVANSLRMDVQAGTCEGKLELNVDSSKAYRPGDTVKLNLQTESRALVALGAVDTALYAVGGKAHKPLDMVKVFEALNSYDLGCGPGGGDSAPQVFKSAGLAFSDGDHKTEIRKSLSCPKESKPRKKRNVNFQKAINEKLGQYTSPEDKRCCLGGLTRLPMARTCKQRADRVEPPACREPFLSCCQFAESLRKKARTRGQVGLARAMELLQEEDLIEEDDIPVRSFFPENWLWKVEEVDRSSQLRLLLPDSLTTWEIHGVSLSKSTGLCVATPARLRVFREFHMHLRLPPSVRRFEQLELRPVLYNYLDRDLTVSVHVSPVEGLCLAGGGGLTQQVQVPAGSARPVGFSVVPIAAAAMFLKVVARGSLDFPVGSQYLRFYREGAIHREELVYELNPLDPRGRTLDIPGNSDPNIIPEGDFKSFIRVTASDPLEVFGSEGALSPGGVASLLRLPQGCGEQTMTLLAPTLAASRYLDKTEQWSMLPLETKDRAVDLIQKGYTRIQEFRKEDGSYGAWLHRDSSTWLTAFVLKILSLAQDQVGGSPEKLQETAMWLLSQQRDDGSFHDACPVIHREMQGGLVGSDETVALTAFVVIALHHGLAVFPDKNSEQLRRVENSISRANTFLGAKVTSGLLGSHASAITAYALSLTEAPEHLRSVAHNNLMAMAQDIGDKLYWDSVTTSPSNVLSPILAARSPADPIPQVPAMSIETTAYGLLHLLLWEGKAELADQAASWLSRQGSFQGGYRSTQDTVMALDALSAYWIASHTTEEKGLNVTLSSLGRSGLKSHVLQLTNHQVHKLEEELQFSLGSKINVEVGGNSKGTLKVLRSYNVMDMTNTTCQDLQIEVTVMGHVEYTMEAEEDYQEYEYEDSPAGDDPEAHSRPVTPLQLFDGRRNRRRREAPKAAEERESRVQYSVCIWRTGKVGLSGMAIADITLLSGFHALRADLEKPGPIPAVTPVAEPC</sequence>
<dbReference type="GO" id="GO:0006958">
    <property type="term" value="P:complement activation, classical pathway"/>
    <property type="evidence" value="ECO:0007669"/>
    <property type="project" value="UniProtKB-KW"/>
</dbReference>
<dbReference type="EMBL" id="VCEA01002461">
    <property type="protein sequence ID" value="KAB0339097.1"/>
    <property type="molecule type" value="Genomic_DNA"/>
</dbReference>
<evidence type="ECO:0000256" key="2">
    <source>
        <dbReference type="ARBA" id="ARBA00004613"/>
    </source>
</evidence>
<dbReference type="InterPro" id="IPR001599">
    <property type="entry name" value="Macroglobln_a2"/>
</dbReference>
<dbReference type="FunFam" id="2.60.40.10:FF:000803">
    <property type="entry name" value="Complement C4-A"/>
    <property type="match status" value="1"/>
</dbReference>
<dbReference type="InterPro" id="IPR054587">
    <property type="entry name" value="CO4A-B_CUB_C"/>
</dbReference>
<feature type="compositionally biased region" description="Acidic residues" evidence="10">
    <location>
        <begin position="1369"/>
        <end position="1380"/>
    </location>
</feature>
<feature type="non-terminal residue" evidence="12">
    <location>
        <position position="1467"/>
    </location>
</feature>
<dbReference type="SUPFAM" id="SSF49410">
    <property type="entry name" value="Alpha-macroglobulin receptor domain"/>
    <property type="match status" value="1"/>
</dbReference>
<dbReference type="FunFam" id="2.60.120.1540:FF:000001">
    <property type="entry name" value="Complement C4-A"/>
    <property type="match status" value="1"/>
</dbReference>